<dbReference type="Gene3D" id="3.60.40.10">
    <property type="entry name" value="PPM-type phosphatase domain"/>
    <property type="match status" value="1"/>
</dbReference>
<evidence type="ECO:0000256" key="10">
    <source>
        <dbReference type="SAM" id="Phobius"/>
    </source>
</evidence>
<dbReference type="SUPFAM" id="SSF81606">
    <property type="entry name" value="PP2C-like"/>
    <property type="match status" value="1"/>
</dbReference>
<comment type="catalytic activity">
    <reaction evidence="7">
        <text>O-phospho-L-threonyl-[protein] + H2O = L-threonyl-[protein] + phosphate</text>
        <dbReference type="Rhea" id="RHEA:47004"/>
        <dbReference type="Rhea" id="RHEA-COMP:11060"/>
        <dbReference type="Rhea" id="RHEA-COMP:11605"/>
        <dbReference type="ChEBI" id="CHEBI:15377"/>
        <dbReference type="ChEBI" id="CHEBI:30013"/>
        <dbReference type="ChEBI" id="CHEBI:43474"/>
        <dbReference type="ChEBI" id="CHEBI:61977"/>
        <dbReference type="EC" id="3.1.3.16"/>
    </reaction>
</comment>
<protein>
    <recommendedName>
        <fullName evidence="8">Auxin-responsive protein</fullName>
    </recommendedName>
</protein>
<keyword evidence="3 8" id="KW-0804">Transcription</keyword>
<feature type="compositionally biased region" description="Basic and acidic residues" evidence="9">
    <location>
        <begin position="25"/>
        <end position="34"/>
    </location>
</feature>
<comment type="function">
    <text evidence="8">Aux/IAA proteins are short-lived transcriptional factors that function as repressors of early auxin response genes at low auxin concentrations.</text>
</comment>
<dbReference type="InterPro" id="IPR033389">
    <property type="entry name" value="AUX/IAA_dom"/>
</dbReference>
<keyword evidence="2 8" id="KW-0805">Transcription regulation</keyword>
<dbReference type="InParanoid" id="A0A804UBQ6"/>
<dbReference type="PANTHER" id="PTHR31061:SF24">
    <property type="entry name" value="LD22376P"/>
    <property type="match status" value="1"/>
</dbReference>
<dbReference type="CDD" id="cd00143">
    <property type="entry name" value="PP2Cc"/>
    <property type="match status" value="1"/>
</dbReference>
<feature type="region of interest" description="Disordered" evidence="9">
    <location>
        <begin position="1"/>
        <end position="37"/>
    </location>
</feature>
<dbReference type="InterPro" id="IPR036457">
    <property type="entry name" value="PPM-type-like_dom_sf"/>
</dbReference>
<keyword evidence="10" id="KW-0472">Membrane</keyword>
<keyword evidence="5 8" id="KW-0927">Auxin signaling pathway</keyword>
<dbReference type="GO" id="GO:0004722">
    <property type="term" value="F:protein serine/threonine phosphatase activity"/>
    <property type="evidence" value="ECO:0007669"/>
    <property type="project" value="UniProtKB-EC"/>
</dbReference>
<dbReference type="InterPro" id="IPR053793">
    <property type="entry name" value="PB1-like"/>
</dbReference>
<name>A0A804UBQ6_MAIZE</name>
<dbReference type="PROSITE" id="PS51746">
    <property type="entry name" value="PPM_2"/>
    <property type="match status" value="1"/>
</dbReference>
<comment type="catalytic activity">
    <reaction evidence="6">
        <text>O-phospho-L-seryl-[protein] + H2O = L-seryl-[protein] + phosphate</text>
        <dbReference type="Rhea" id="RHEA:20629"/>
        <dbReference type="Rhea" id="RHEA-COMP:9863"/>
        <dbReference type="Rhea" id="RHEA-COMP:11604"/>
        <dbReference type="ChEBI" id="CHEBI:15377"/>
        <dbReference type="ChEBI" id="CHEBI:29999"/>
        <dbReference type="ChEBI" id="CHEBI:43474"/>
        <dbReference type="ChEBI" id="CHEBI:83421"/>
        <dbReference type="EC" id="3.1.3.16"/>
    </reaction>
</comment>
<comment type="similarity">
    <text evidence="8">Belongs to the Aux/IAA family.</text>
</comment>
<dbReference type="GO" id="GO:0005634">
    <property type="term" value="C:nucleus"/>
    <property type="evidence" value="ECO:0007669"/>
    <property type="project" value="UniProtKB-SubCell"/>
</dbReference>
<evidence type="ECO:0000256" key="6">
    <source>
        <dbReference type="ARBA" id="ARBA00047761"/>
    </source>
</evidence>
<evidence type="ECO:0000259" key="11">
    <source>
        <dbReference type="PROSITE" id="PS51745"/>
    </source>
</evidence>
<organism evidence="13 14">
    <name type="scientific">Zea mays</name>
    <name type="common">Maize</name>
    <dbReference type="NCBI Taxonomy" id="4577"/>
    <lineage>
        <taxon>Eukaryota</taxon>
        <taxon>Viridiplantae</taxon>
        <taxon>Streptophyta</taxon>
        <taxon>Embryophyta</taxon>
        <taxon>Tracheophyta</taxon>
        <taxon>Spermatophyta</taxon>
        <taxon>Magnoliopsida</taxon>
        <taxon>Liliopsida</taxon>
        <taxon>Poales</taxon>
        <taxon>Poaceae</taxon>
        <taxon>PACMAD clade</taxon>
        <taxon>Panicoideae</taxon>
        <taxon>Andropogonodae</taxon>
        <taxon>Andropogoneae</taxon>
        <taxon>Tripsacinae</taxon>
        <taxon>Zea</taxon>
    </lineage>
</organism>
<dbReference type="Pfam" id="PF02309">
    <property type="entry name" value="AUX_IAA"/>
    <property type="match status" value="1"/>
</dbReference>
<accession>A0A804UBQ6</accession>
<reference evidence="13" key="3">
    <citation type="submission" date="2021-05" db="UniProtKB">
        <authorList>
            <consortium name="EnsemblPlants"/>
        </authorList>
    </citation>
    <scope>IDENTIFICATION</scope>
    <source>
        <strain evidence="13">cv. B73</strain>
    </source>
</reference>
<evidence type="ECO:0000313" key="14">
    <source>
        <dbReference type="Proteomes" id="UP000007305"/>
    </source>
</evidence>
<proteinExistence type="inferred from homology"/>
<comment type="subunit">
    <text evidence="8">Homodimers and heterodimers.</text>
</comment>
<evidence type="ECO:0000256" key="2">
    <source>
        <dbReference type="ARBA" id="ARBA00023015"/>
    </source>
</evidence>
<dbReference type="Gramene" id="Zm00001eb288530_T001">
    <property type="protein sequence ID" value="Zm00001eb288530_P001"/>
    <property type="gene ID" value="Zm00001eb288530"/>
</dbReference>
<dbReference type="SUPFAM" id="SSF54277">
    <property type="entry name" value="CAD &amp; PB1 domains"/>
    <property type="match status" value="1"/>
</dbReference>
<comment type="subcellular location">
    <subcellularLocation>
        <location evidence="1 8">Nucleus</location>
    </subcellularLocation>
</comment>
<reference evidence="13" key="2">
    <citation type="submission" date="2019-07" db="EMBL/GenBank/DDBJ databases">
        <authorList>
            <person name="Seetharam A."/>
            <person name="Woodhouse M."/>
            <person name="Cannon E."/>
        </authorList>
    </citation>
    <scope>NUCLEOTIDE SEQUENCE [LARGE SCALE GENOMIC DNA]</scope>
    <source>
        <strain evidence="13">cv. B73</strain>
    </source>
</reference>
<dbReference type="EnsemblPlants" id="Zm00001eb288530_T001">
    <property type="protein sequence ID" value="Zm00001eb288530_P001"/>
    <property type="gene ID" value="Zm00001eb288530"/>
</dbReference>
<reference evidence="14" key="1">
    <citation type="journal article" date="2009" name="Science">
        <title>The B73 maize genome: complexity, diversity, and dynamics.</title>
        <authorList>
            <person name="Schnable P.S."/>
            <person name="Ware D."/>
            <person name="Fulton R.S."/>
            <person name="Stein J.C."/>
            <person name="Wei F."/>
            <person name="Pasternak S."/>
            <person name="Liang C."/>
            <person name="Zhang J."/>
            <person name="Fulton L."/>
            <person name="Graves T.A."/>
            <person name="Minx P."/>
            <person name="Reily A.D."/>
            <person name="Courtney L."/>
            <person name="Kruchowski S.S."/>
            <person name="Tomlinson C."/>
            <person name="Strong C."/>
            <person name="Delehaunty K."/>
            <person name="Fronick C."/>
            <person name="Courtney B."/>
            <person name="Rock S.M."/>
            <person name="Belter E."/>
            <person name="Du F."/>
            <person name="Kim K."/>
            <person name="Abbott R.M."/>
            <person name="Cotton M."/>
            <person name="Levy A."/>
            <person name="Marchetto P."/>
            <person name="Ochoa K."/>
            <person name="Jackson S.M."/>
            <person name="Gillam B."/>
            <person name="Chen W."/>
            <person name="Yan L."/>
            <person name="Higginbotham J."/>
            <person name="Cardenas M."/>
            <person name="Waligorski J."/>
            <person name="Applebaum E."/>
            <person name="Phelps L."/>
            <person name="Falcone J."/>
            <person name="Kanchi K."/>
            <person name="Thane T."/>
            <person name="Scimone A."/>
            <person name="Thane N."/>
            <person name="Henke J."/>
            <person name="Wang T."/>
            <person name="Ruppert J."/>
            <person name="Shah N."/>
            <person name="Rotter K."/>
            <person name="Hodges J."/>
            <person name="Ingenthron E."/>
            <person name="Cordes M."/>
            <person name="Kohlberg S."/>
            <person name="Sgro J."/>
            <person name="Delgado B."/>
            <person name="Mead K."/>
            <person name="Chinwalla A."/>
            <person name="Leonard S."/>
            <person name="Crouse K."/>
            <person name="Collura K."/>
            <person name="Kudrna D."/>
            <person name="Currie J."/>
            <person name="He R."/>
            <person name="Angelova A."/>
            <person name="Rajasekar S."/>
            <person name="Mueller T."/>
            <person name="Lomeli R."/>
            <person name="Scara G."/>
            <person name="Ko A."/>
            <person name="Delaney K."/>
            <person name="Wissotski M."/>
            <person name="Lopez G."/>
            <person name="Campos D."/>
            <person name="Braidotti M."/>
            <person name="Ashley E."/>
            <person name="Golser W."/>
            <person name="Kim H."/>
            <person name="Lee S."/>
            <person name="Lin J."/>
            <person name="Dujmic Z."/>
            <person name="Kim W."/>
            <person name="Talag J."/>
            <person name="Zuccolo A."/>
            <person name="Fan C."/>
            <person name="Sebastian A."/>
            <person name="Kramer M."/>
            <person name="Spiegel L."/>
            <person name="Nascimento L."/>
            <person name="Zutavern T."/>
            <person name="Miller B."/>
            <person name="Ambroise C."/>
            <person name="Muller S."/>
            <person name="Spooner W."/>
            <person name="Narechania A."/>
            <person name="Ren L."/>
            <person name="Wei S."/>
            <person name="Kumari S."/>
            <person name="Faga B."/>
            <person name="Levy M.J."/>
            <person name="McMahan L."/>
            <person name="Van Buren P."/>
            <person name="Vaughn M.W."/>
            <person name="Ying K."/>
            <person name="Yeh C.-T."/>
            <person name="Emrich S.J."/>
            <person name="Jia Y."/>
            <person name="Kalyanaraman A."/>
            <person name="Hsia A.-P."/>
            <person name="Barbazuk W.B."/>
            <person name="Baucom R.S."/>
            <person name="Brutnell T.P."/>
            <person name="Carpita N.C."/>
            <person name="Chaparro C."/>
            <person name="Chia J.-M."/>
            <person name="Deragon J.-M."/>
            <person name="Estill J.C."/>
            <person name="Fu Y."/>
            <person name="Jeddeloh J.A."/>
            <person name="Han Y."/>
            <person name="Lee H."/>
            <person name="Li P."/>
            <person name="Lisch D.R."/>
            <person name="Liu S."/>
            <person name="Liu Z."/>
            <person name="Nagel D.H."/>
            <person name="McCann M.C."/>
            <person name="SanMiguel P."/>
            <person name="Myers A.M."/>
            <person name="Nettleton D."/>
            <person name="Nguyen J."/>
            <person name="Penning B.W."/>
            <person name="Ponnala L."/>
            <person name="Schneider K.L."/>
            <person name="Schwartz D.C."/>
            <person name="Sharma A."/>
            <person name="Soderlund C."/>
            <person name="Springer N.M."/>
            <person name="Sun Q."/>
            <person name="Wang H."/>
            <person name="Waterman M."/>
            <person name="Westerman R."/>
            <person name="Wolfgruber T.K."/>
            <person name="Yang L."/>
            <person name="Yu Y."/>
            <person name="Zhang L."/>
            <person name="Zhou S."/>
            <person name="Zhu Q."/>
            <person name="Bennetzen J.L."/>
            <person name="Dawe R.K."/>
            <person name="Jiang J."/>
            <person name="Jiang N."/>
            <person name="Presting G.G."/>
            <person name="Wessler S.R."/>
            <person name="Aluru S."/>
            <person name="Martienssen R.A."/>
            <person name="Clifton S.W."/>
            <person name="McCombie W.R."/>
            <person name="Wing R.A."/>
            <person name="Wilson R.K."/>
        </authorList>
    </citation>
    <scope>NUCLEOTIDE SEQUENCE [LARGE SCALE GENOMIC DNA]</scope>
    <source>
        <strain evidence="14">cv. B73</strain>
    </source>
</reference>
<evidence type="ECO:0000313" key="13">
    <source>
        <dbReference type="EnsemblPlants" id="Zm00001eb288530_P001"/>
    </source>
</evidence>
<feature type="transmembrane region" description="Helical" evidence="10">
    <location>
        <begin position="355"/>
        <end position="373"/>
    </location>
</feature>
<evidence type="ECO:0000256" key="5">
    <source>
        <dbReference type="ARBA" id="ARBA00023294"/>
    </source>
</evidence>
<dbReference type="Pfam" id="PF07786">
    <property type="entry name" value="HGSNAT_cat"/>
    <property type="match status" value="1"/>
</dbReference>
<dbReference type="Proteomes" id="UP000007305">
    <property type="component" value="Chromosome 6"/>
</dbReference>
<dbReference type="AlphaFoldDB" id="A0A804UBQ6"/>
<dbReference type="PANTHER" id="PTHR31061">
    <property type="entry name" value="LD22376P"/>
    <property type="match status" value="1"/>
</dbReference>
<evidence type="ECO:0000256" key="8">
    <source>
        <dbReference type="RuleBase" id="RU004549"/>
    </source>
</evidence>
<keyword evidence="14" id="KW-1185">Reference proteome</keyword>
<evidence type="ECO:0000256" key="7">
    <source>
        <dbReference type="ARBA" id="ARBA00048336"/>
    </source>
</evidence>
<keyword evidence="4 8" id="KW-0539">Nucleus</keyword>
<evidence type="ECO:0000256" key="4">
    <source>
        <dbReference type="ARBA" id="ARBA00023242"/>
    </source>
</evidence>
<keyword evidence="8" id="KW-0678">Repressor</keyword>
<evidence type="ECO:0000256" key="9">
    <source>
        <dbReference type="SAM" id="MobiDB-lite"/>
    </source>
</evidence>
<feature type="domain" description="PB1" evidence="11">
    <location>
        <begin position="501"/>
        <end position="582"/>
    </location>
</feature>
<keyword evidence="10" id="KW-1133">Transmembrane helix</keyword>
<evidence type="ECO:0000256" key="1">
    <source>
        <dbReference type="ARBA" id="ARBA00004123"/>
    </source>
</evidence>
<dbReference type="InterPro" id="IPR012429">
    <property type="entry name" value="HGSNAT_cat"/>
</dbReference>
<feature type="region of interest" description="Disordered" evidence="9">
    <location>
        <begin position="74"/>
        <end position="96"/>
    </location>
</feature>
<feature type="transmembrane region" description="Helical" evidence="10">
    <location>
        <begin position="385"/>
        <end position="406"/>
    </location>
</feature>
<feature type="domain" description="PPM-type phosphatase" evidence="12">
    <location>
        <begin position="479"/>
        <end position="679"/>
    </location>
</feature>
<evidence type="ECO:0000259" key="12">
    <source>
        <dbReference type="PROSITE" id="PS51746"/>
    </source>
</evidence>
<dbReference type="GO" id="GO:0009734">
    <property type="term" value="P:auxin-activated signaling pathway"/>
    <property type="evidence" value="ECO:0007669"/>
    <property type="project" value="UniProtKB-UniRule"/>
</dbReference>
<keyword evidence="10" id="KW-0812">Transmembrane</keyword>
<dbReference type="PROSITE" id="PS51745">
    <property type="entry name" value="PB1"/>
    <property type="match status" value="1"/>
</dbReference>
<sequence>MKPPLTSRMKPQAARRGIMPPHSLSLDRRRKEAARGPTLLHQVPGARRCGCRGHLRRCPPPASMAPPLVSALRRPASAPPPLLPGSGAPARRAVSTPDRHRALLHPAPAPNLKLLPAAAYRALDGHQRLTHEGEYRIRSTMATGDRLRAMDLYEILLLTTRLARRATTSSIYRVARRGRDQHCLHCHIVEQRLVQERRNMLQEKAYVHNSSSLHMTASFFSLLDSFHFCPLGYKDFPDLALKWRVELMKQDKRAKIFPDGIFPADGKSEIEGKNKYFELFQFNKPHAAPPAASTSIHGCPRARLPLSLRDARWIGEIAHKSHPWQLSSPKSAANRICQRGLAPPCRRSPTSVADFVMPFFLFIVGVALALAYKRVPDKLDASRKALLRALTLFCLGLGLVLQGGFFHGVRSLSFGVDLREIRLMGVLQRIAIAYLLTALCEIWIRGDEDVDYGYDLLKRYCYQLAQVVGWPPVQNYRKNTLVASSSRRKAPAEDAASTAQTMYVKVSMDDAPYLKMVDIKMYSSYEDLSMALEKMFSCFITGETYQKTDIDFLESEASAFRDDGSTASTAILVGDRLYVANVGDSRAVIPKAGKAMALSEDHKPNRIDERKRIENACVLSFGLTPHCRTRRYISVRAFAAQLAAVDVSTAQQPALELGLEAAAVGFVTGKRKANEVAHA</sequence>
<dbReference type="InterPro" id="IPR001932">
    <property type="entry name" value="PPM-type_phosphatase-like_dom"/>
</dbReference>
<evidence type="ECO:0000256" key="3">
    <source>
        <dbReference type="ARBA" id="ARBA00023163"/>
    </source>
</evidence>